<dbReference type="InterPro" id="IPR051673">
    <property type="entry name" value="SSDNA_exonuclease_RecJ"/>
</dbReference>
<dbReference type="GO" id="GO:0008409">
    <property type="term" value="F:5'-3' exonuclease activity"/>
    <property type="evidence" value="ECO:0007669"/>
    <property type="project" value="InterPro"/>
</dbReference>
<dbReference type="Pfam" id="PF01368">
    <property type="entry name" value="DHH"/>
    <property type="match status" value="1"/>
</dbReference>
<dbReference type="Gene3D" id="3.90.1640.30">
    <property type="match status" value="1"/>
</dbReference>
<keyword evidence="5 9" id="KW-0269">Exonuclease</keyword>
<evidence type="ECO:0000313" key="9">
    <source>
        <dbReference type="EMBL" id="HIU00128.1"/>
    </source>
</evidence>
<dbReference type="Proteomes" id="UP000824159">
    <property type="component" value="Unassembled WGS sequence"/>
</dbReference>
<sequence>MRKANEILRELLKLRGISSNEDISEFLSEMPKRTYDPFLLLNMKAGVDLILSEAKAGTKICVYGDYDADGVTSVCIMLRMLGNLTDNLIHYIPSRFDEGYGLNSEAVRKLAEEGVGLLITVDCGSVSCSEVELAKELGMKVIVTDHHSIDDVKADCILINPRQSECKYPFKGLAGCGVAFKMAQAIQQTAGLPKAALNDLLDLVAVGTVGDVMPLVDENRTMVKYGLNKINAASRISMKKLAEGISIKWVTSENIAFGIAPHINAAGRIADAEEAVKLFMTEDLDIIERQVDKLIEYNGMRKQYQESAYKKGSDIIERDFADKDFMLLRMDDIHEGIAGIVAGKLKDMYNRPTAIVTPTKEGFLKGTGRSIENVDIYALLKRNSALFEKFGGHRSACGFTVREELEDELRDSLNREIESLKGDDPDIFHREIKWDMEIRPDEVSEELVKDIERMGPFGEMNPRPCFVIRNVIIANVRFMGNDMTHARFTGISQEGGRIECVLFKRAQEYKDILSCPERSADIKGNLELQVWKGIKKLQFIVEEIIS</sequence>
<feature type="domain" description="RecJ OB" evidence="8">
    <location>
        <begin position="435"/>
        <end position="542"/>
    </location>
</feature>
<feature type="domain" description="DDH" evidence="6">
    <location>
        <begin position="59"/>
        <end position="208"/>
    </location>
</feature>
<accession>A0A9D1KVH6</accession>
<evidence type="ECO:0000313" key="10">
    <source>
        <dbReference type="Proteomes" id="UP000824159"/>
    </source>
</evidence>
<evidence type="ECO:0000259" key="8">
    <source>
        <dbReference type="Pfam" id="PF17768"/>
    </source>
</evidence>
<gene>
    <name evidence="9" type="primary">recJ</name>
    <name evidence="9" type="ORF">IAD12_07725</name>
</gene>
<comment type="similarity">
    <text evidence="1">Belongs to the RecJ family.</text>
</comment>
<organism evidence="9 10">
    <name type="scientific">Candidatus Allocopromorpha excrementavium</name>
    <dbReference type="NCBI Taxonomy" id="2840741"/>
    <lineage>
        <taxon>Bacteria</taxon>
        <taxon>Bacillati</taxon>
        <taxon>Bacillota</taxon>
        <taxon>Clostridia</taxon>
        <taxon>Eubacteriales</taxon>
        <taxon>Eubacteriaceae</taxon>
        <taxon>Eubacteriaceae incertae sedis</taxon>
        <taxon>Candidatus Allocopromorpha</taxon>
    </lineage>
</organism>
<dbReference type="PANTHER" id="PTHR30255:SF2">
    <property type="entry name" value="SINGLE-STRANDED-DNA-SPECIFIC EXONUCLEASE RECJ"/>
    <property type="match status" value="1"/>
</dbReference>
<dbReference type="InterPro" id="IPR038763">
    <property type="entry name" value="DHH_sf"/>
</dbReference>
<dbReference type="GO" id="GO:0003676">
    <property type="term" value="F:nucleic acid binding"/>
    <property type="evidence" value="ECO:0007669"/>
    <property type="project" value="InterPro"/>
</dbReference>
<evidence type="ECO:0000256" key="4">
    <source>
        <dbReference type="ARBA" id="ARBA00022801"/>
    </source>
</evidence>
<dbReference type="GO" id="GO:0006281">
    <property type="term" value="P:DNA repair"/>
    <property type="evidence" value="ECO:0007669"/>
    <property type="project" value="InterPro"/>
</dbReference>
<dbReference type="Pfam" id="PF17768">
    <property type="entry name" value="RecJ_OB"/>
    <property type="match status" value="1"/>
</dbReference>
<keyword evidence="4" id="KW-0378">Hydrolase</keyword>
<dbReference type="GO" id="GO:0006310">
    <property type="term" value="P:DNA recombination"/>
    <property type="evidence" value="ECO:0007669"/>
    <property type="project" value="InterPro"/>
</dbReference>
<dbReference type="AlphaFoldDB" id="A0A9D1KVH6"/>
<evidence type="ECO:0000256" key="3">
    <source>
        <dbReference type="ARBA" id="ARBA00022722"/>
    </source>
</evidence>
<dbReference type="InterPro" id="IPR001667">
    <property type="entry name" value="DDH_dom"/>
</dbReference>
<evidence type="ECO:0000259" key="7">
    <source>
        <dbReference type="Pfam" id="PF02272"/>
    </source>
</evidence>
<dbReference type="InterPro" id="IPR041122">
    <property type="entry name" value="RecJ_OB"/>
</dbReference>
<evidence type="ECO:0000259" key="6">
    <source>
        <dbReference type="Pfam" id="PF01368"/>
    </source>
</evidence>
<dbReference type="Gene3D" id="3.10.310.30">
    <property type="match status" value="1"/>
</dbReference>
<evidence type="ECO:0000256" key="1">
    <source>
        <dbReference type="ARBA" id="ARBA00005915"/>
    </source>
</evidence>
<protein>
    <recommendedName>
        <fullName evidence="2">Single-stranded-DNA-specific exonuclease RecJ</fullName>
    </recommendedName>
</protein>
<dbReference type="SUPFAM" id="SSF64182">
    <property type="entry name" value="DHH phosphoesterases"/>
    <property type="match status" value="1"/>
</dbReference>
<reference evidence="9" key="2">
    <citation type="journal article" date="2021" name="PeerJ">
        <title>Extensive microbial diversity within the chicken gut microbiome revealed by metagenomics and culture.</title>
        <authorList>
            <person name="Gilroy R."/>
            <person name="Ravi A."/>
            <person name="Getino M."/>
            <person name="Pursley I."/>
            <person name="Horton D.L."/>
            <person name="Alikhan N.F."/>
            <person name="Baker D."/>
            <person name="Gharbi K."/>
            <person name="Hall N."/>
            <person name="Watson M."/>
            <person name="Adriaenssens E.M."/>
            <person name="Foster-Nyarko E."/>
            <person name="Jarju S."/>
            <person name="Secka A."/>
            <person name="Antonio M."/>
            <person name="Oren A."/>
            <person name="Chaudhuri R.R."/>
            <person name="La Ragione R."/>
            <person name="Hildebrand F."/>
            <person name="Pallen M.J."/>
        </authorList>
    </citation>
    <scope>NUCLEOTIDE SEQUENCE</scope>
    <source>
        <strain evidence="9">CHK176-22527</strain>
    </source>
</reference>
<reference evidence="9" key="1">
    <citation type="submission" date="2020-10" db="EMBL/GenBank/DDBJ databases">
        <authorList>
            <person name="Gilroy R."/>
        </authorList>
    </citation>
    <scope>NUCLEOTIDE SEQUENCE</scope>
    <source>
        <strain evidence="9">CHK176-22527</strain>
    </source>
</reference>
<dbReference type="EMBL" id="DVLX01000093">
    <property type="protein sequence ID" value="HIU00128.1"/>
    <property type="molecule type" value="Genomic_DNA"/>
</dbReference>
<dbReference type="NCBIfam" id="TIGR00644">
    <property type="entry name" value="recJ"/>
    <property type="match status" value="1"/>
</dbReference>
<dbReference type="PANTHER" id="PTHR30255">
    <property type="entry name" value="SINGLE-STRANDED-DNA-SPECIFIC EXONUCLEASE RECJ"/>
    <property type="match status" value="1"/>
</dbReference>
<proteinExistence type="inferred from homology"/>
<name>A0A9D1KVH6_9FIRM</name>
<feature type="domain" description="DHHA1" evidence="7">
    <location>
        <begin position="326"/>
        <end position="418"/>
    </location>
</feature>
<dbReference type="Pfam" id="PF02272">
    <property type="entry name" value="DHHA1"/>
    <property type="match status" value="1"/>
</dbReference>
<keyword evidence="3" id="KW-0540">Nuclease</keyword>
<comment type="caution">
    <text evidence="9">The sequence shown here is derived from an EMBL/GenBank/DDBJ whole genome shotgun (WGS) entry which is preliminary data.</text>
</comment>
<evidence type="ECO:0000256" key="5">
    <source>
        <dbReference type="ARBA" id="ARBA00022839"/>
    </source>
</evidence>
<evidence type="ECO:0000256" key="2">
    <source>
        <dbReference type="ARBA" id="ARBA00019841"/>
    </source>
</evidence>
<dbReference type="InterPro" id="IPR004610">
    <property type="entry name" value="RecJ"/>
</dbReference>
<dbReference type="InterPro" id="IPR003156">
    <property type="entry name" value="DHHA1_dom"/>
</dbReference>